<dbReference type="PROSITE" id="PS51257">
    <property type="entry name" value="PROKAR_LIPOPROTEIN"/>
    <property type="match status" value="1"/>
</dbReference>
<proteinExistence type="predicted"/>
<dbReference type="PANTHER" id="PTHR30024:SF2">
    <property type="entry name" value="ABC TRANSPORTER SUBSTRATE-BINDING PROTEIN"/>
    <property type="match status" value="1"/>
</dbReference>
<dbReference type="SUPFAM" id="SSF53850">
    <property type="entry name" value="Periplasmic binding protein-like II"/>
    <property type="match status" value="1"/>
</dbReference>
<dbReference type="RefSeq" id="WP_194703501.1">
    <property type="nucleotide sequence ID" value="NZ_JADKNH010000014.1"/>
</dbReference>
<organism evidence="1 2">
    <name type="scientific">Fusibacter ferrireducens</name>
    <dbReference type="NCBI Taxonomy" id="2785058"/>
    <lineage>
        <taxon>Bacteria</taxon>
        <taxon>Bacillati</taxon>
        <taxon>Bacillota</taxon>
        <taxon>Clostridia</taxon>
        <taxon>Eubacteriales</taxon>
        <taxon>Eubacteriales Family XII. Incertae Sedis</taxon>
        <taxon>Fusibacter</taxon>
    </lineage>
</organism>
<gene>
    <name evidence="1" type="ORF">ISU02_19390</name>
</gene>
<dbReference type="Proteomes" id="UP000614200">
    <property type="component" value="Unassembled WGS sequence"/>
</dbReference>
<accession>A0ABR9ZXR3</accession>
<dbReference type="PANTHER" id="PTHR30024">
    <property type="entry name" value="ALIPHATIC SULFONATES-BINDING PROTEIN-RELATED"/>
    <property type="match status" value="1"/>
</dbReference>
<name>A0ABR9ZXR3_9FIRM</name>
<comment type="caution">
    <text evidence="1">The sequence shown here is derived from an EMBL/GenBank/DDBJ whole genome shotgun (WGS) entry which is preliminary data.</text>
</comment>
<keyword evidence="2" id="KW-1185">Reference proteome</keyword>
<sequence length="317" mass="35623">MNFKYSIRRKAIWIVGLLMILLIIGVGCSRSDQKQQVILADQFGLAYAPLEIMRHEGYLEREIADANLDLEVVWKKLPNTAAMREAMLANELDFGFVGIPPFLIGKDKGMDWRIVMGLSQSPLGLVAPQGMTSLSEMRPDQRILLPQPGSIQHILLSMYAEKTIGDAKAFDSQLVSMSHPDGQTAMMNDNSENLHFTSPPYLNNELKQSDLELLVDGETCFGGPFTFIVGICPERVYENTALYTAFSNALSKSIDFMNASPELAYQILLENYTEADLEALPEMIYTSDIKGLDQFVTFMHQQELIESDLDEEALIWH</sequence>
<evidence type="ECO:0000313" key="2">
    <source>
        <dbReference type="Proteomes" id="UP000614200"/>
    </source>
</evidence>
<evidence type="ECO:0000313" key="1">
    <source>
        <dbReference type="EMBL" id="MBF4695263.1"/>
    </source>
</evidence>
<dbReference type="EMBL" id="JADKNH010000014">
    <property type="protein sequence ID" value="MBF4695263.1"/>
    <property type="molecule type" value="Genomic_DNA"/>
</dbReference>
<protein>
    <submittedName>
        <fullName evidence="1">ABC transporter substrate-binding protein</fullName>
    </submittedName>
</protein>
<reference evidence="1 2" key="1">
    <citation type="submission" date="2020-11" db="EMBL/GenBank/DDBJ databases">
        <title>Fusibacter basophilias sp. nov.</title>
        <authorList>
            <person name="Qiu D."/>
        </authorList>
    </citation>
    <scope>NUCLEOTIDE SEQUENCE [LARGE SCALE GENOMIC DNA]</scope>
    <source>
        <strain evidence="1 2">Q10-2</strain>
    </source>
</reference>
<dbReference type="Gene3D" id="3.40.190.10">
    <property type="entry name" value="Periplasmic binding protein-like II"/>
    <property type="match status" value="2"/>
</dbReference>